<dbReference type="Proteomes" id="UP001363151">
    <property type="component" value="Unassembled WGS sequence"/>
</dbReference>
<reference evidence="4 5" key="1">
    <citation type="submission" date="2024-03" db="EMBL/GenBank/DDBJ databases">
        <title>Aureococcus anophagefferens CCMP1851 and Kratosvirus quantuckense: Draft genome of a second virus-susceptible host strain in the model system.</title>
        <authorList>
            <person name="Chase E."/>
            <person name="Truchon A.R."/>
            <person name="Schepens W."/>
            <person name="Wilhelm S.W."/>
        </authorList>
    </citation>
    <scope>NUCLEOTIDE SEQUENCE [LARGE SCALE GENOMIC DNA]</scope>
    <source>
        <strain evidence="4 5">CCMP1851</strain>
    </source>
</reference>
<evidence type="ECO:0000256" key="2">
    <source>
        <dbReference type="ARBA" id="ARBA00023186"/>
    </source>
</evidence>
<keyword evidence="2 3" id="KW-0143">Chaperone</keyword>
<dbReference type="InterPro" id="IPR037124">
    <property type="entry name" value="Chaperonin_GroES_sf"/>
</dbReference>
<evidence type="ECO:0000313" key="4">
    <source>
        <dbReference type="EMBL" id="KAK7247839.1"/>
    </source>
</evidence>
<protein>
    <submittedName>
        <fullName evidence="4">Uncharacterized protein</fullName>
    </submittedName>
</protein>
<dbReference type="EMBL" id="JBBJCI010000125">
    <property type="protein sequence ID" value="KAK7247839.1"/>
    <property type="molecule type" value="Genomic_DNA"/>
</dbReference>
<evidence type="ECO:0000256" key="1">
    <source>
        <dbReference type="ARBA" id="ARBA00006975"/>
    </source>
</evidence>
<dbReference type="InterPro" id="IPR020818">
    <property type="entry name" value="Chaperonin_GroES"/>
</dbReference>
<dbReference type="SMART" id="SM00883">
    <property type="entry name" value="Cpn10"/>
    <property type="match status" value="1"/>
</dbReference>
<dbReference type="PANTHER" id="PTHR10772">
    <property type="entry name" value="10 KDA HEAT SHOCK PROTEIN"/>
    <property type="match status" value="1"/>
</dbReference>
<dbReference type="Pfam" id="PF00166">
    <property type="entry name" value="Cpn10"/>
    <property type="match status" value="1"/>
</dbReference>
<gene>
    <name evidence="4" type="ORF">SO694_00120016</name>
</gene>
<proteinExistence type="inferred from homology"/>
<evidence type="ECO:0000313" key="5">
    <source>
        <dbReference type="Proteomes" id="UP001363151"/>
    </source>
</evidence>
<dbReference type="CDD" id="cd00320">
    <property type="entry name" value="cpn10"/>
    <property type="match status" value="2"/>
</dbReference>
<dbReference type="SUPFAM" id="SSF50129">
    <property type="entry name" value="GroES-like"/>
    <property type="match status" value="1"/>
</dbReference>
<name>A0ABR1G462_AURAN</name>
<organism evidence="4 5">
    <name type="scientific">Aureococcus anophagefferens</name>
    <name type="common">Harmful bloom alga</name>
    <dbReference type="NCBI Taxonomy" id="44056"/>
    <lineage>
        <taxon>Eukaryota</taxon>
        <taxon>Sar</taxon>
        <taxon>Stramenopiles</taxon>
        <taxon>Ochrophyta</taxon>
        <taxon>Pelagophyceae</taxon>
        <taxon>Pelagomonadales</taxon>
        <taxon>Pelagomonadaceae</taxon>
        <taxon>Aureococcus</taxon>
    </lineage>
</organism>
<evidence type="ECO:0000256" key="3">
    <source>
        <dbReference type="RuleBase" id="RU003479"/>
    </source>
</evidence>
<dbReference type="PANTHER" id="PTHR10772:SF63">
    <property type="entry name" value="20 KDA CHAPERONIN, CHLOROPLASTIC"/>
    <property type="match status" value="1"/>
</dbReference>
<dbReference type="InterPro" id="IPR011032">
    <property type="entry name" value="GroES-like_sf"/>
</dbReference>
<dbReference type="PRINTS" id="PR00297">
    <property type="entry name" value="CHAPERONIN10"/>
</dbReference>
<dbReference type="Gene3D" id="2.30.33.40">
    <property type="entry name" value="GroES chaperonin"/>
    <property type="match status" value="2"/>
</dbReference>
<accession>A0ABR1G462</accession>
<sequence>MPVAEGESVLYGKFDGTPVKYCGEDHMLIRDDDVLLAWDTGAMSFDGVRCISDRILVSVTKQEDTTVSGIALAPGAAEQAKTSAGKVVKMGEGRVARERRSCPTRERRRVHAKFRDFAGSDVKLDGDDYVICRMSDCLAKWSE</sequence>
<keyword evidence="5" id="KW-1185">Reference proteome</keyword>
<comment type="caution">
    <text evidence="4">The sequence shown here is derived from an EMBL/GenBank/DDBJ whole genome shotgun (WGS) entry which is preliminary data.</text>
</comment>
<comment type="similarity">
    <text evidence="1 3">Belongs to the GroES chaperonin family.</text>
</comment>